<evidence type="ECO:0000256" key="4">
    <source>
        <dbReference type="ARBA" id="ARBA00003889"/>
    </source>
</evidence>
<evidence type="ECO:0000256" key="6">
    <source>
        <dbReference type="ARBA" id="ARBA00005159"/>
    </source>
</evidence>
<dbReference type="RefSeq" id="WP_282012174.1">
    <property type="nucleotide sequence ID" value="NZ_OX336137.1"/>
</dbReference>
<dbReference type="InterPro" id="IPR012825">
    <property type="entry name" value="BluB"/>
</dbReference>
<keyword evidence="20" id="KW-1185">Reference proteome</keyword>
<proteinExistence type="inferred from homology"/>
<keyword evidence="10" id="KW-0169">Cobalamin biosynthesis</keyword>
<evidence type="ECO:0000256" key="15">
    <source>
        <dbReference type="ARBA" id="ARBA00023134"/>
    </source>
</evidence>
<dbReference type="Gene3D" id="3.40.50.300">
    <property type="entry name" value="P-loop containing nucleotide triphosphate hydrolases"/>
    <property type="match status" value="1"/>
</dbReference>
<dbReference type="InterPro" id="IPR003203">
    <property type="entry name" value="CobU/CobP"/>
</dbReference>
<evidence type="ECO:0000256" key="12">
    <source>
        <dbReference type="ARBA" id="ARBA00022741"/>
    </source>
</evidence>
<evidence type="ECO:0000313" key="19">
    <source>
        <dbReference type="EMBL" id="CAI2719337.1"/>
    </source>
</evidence>
<evidence type="ECO:0000256" key="8">
    <source>
        <dbReference type="ARBA" id="ARBA00012016"/>
    </source>
</evidence>
<dbReference type="Pfam" id="PF00881">
    <property type="entry name" value="Nitroreductase"/>
    <property type="match status" value="1"/>
</dbReference>
<comment type="pathway">
    <text evidence="5">Cofactor biosynthesis; adenosylcobalamin biosynthesis; adenosylcobalamin from cob(II)yrinate a,c-diamide: step 6/7.</text>
</comment>
<evidence type="ECO:0000256" key="5">
    <source>
        <dbReference type="ARBA" id="ARBA00004692"/>
    </source>
</evidence>
<evidence type="ECO:0000256" key="9">
    <source>
        <dbReference type="ARBA" id="ARBA00012523"/>
    </source>
</evidence>
<evidence type="ECO:0000256" key="1">
    <source>
        <dbReference type="ARBA" id="ARBA00000312"/>
    </source>
</evidence>
<dbReference type="SUPFAM" id="SSF55469">
    <property type="entry name" value="FMN-dependent nitroreductase-like"/>
    <property type="match status" value="1"/>
</dbReference>
<keyword evidence="19" id="KW-0548">Nucleotidyltransferase</keyword>
<evidence type="ECO:0000256" key="16">
    <source>
        <dbReference type="ARBA" id="ARBA00029570"/>
    </source>
</evidence>
<dbReference type="EC" id="2.7.1.156" evidence="8"/>
<feature type="domain" description="Nitroreductase" evidence="18">
    <location>
        <begin position="205"/>
        <end position="369"/>
    </location>
</feature>
<reference evidence="19 20" key="1">
    <citation type="submission" date="2022-09" db="EMBL/GenBank/DDBJ databases">
        <authorList>
            <person name="Kop L."/>
        </authorList>
    </citation>
    <scope>NUCLEOTIDE SEQUENCE [LARGE SCALE GENOMIC DNA]</scope>
    <source>
        <strain evidence="19 20">347</strain>
    </source>
</reference>
<comment type="catalytic activity">
    <reaction evidence="1">
        <text>adenosylcob(III)inamide + ATP = adenosylcob(III)inamide phosphate + ADP + H(+)</text>
        <dbReference type="Rhea" id="RHEA:15769"/>
        <dbReference type="ChEBI" id="CHEBI:2480"/>
        <dbReference type="ChEBI" id="CHEBI:15378"/>
        <dbReference type="ChEBI" id="CHEBI:30616"/>
        <dbReference type="ChEBI" id="CHEBI:58502"/>
        <dbReference type="ChEBI" id="CHEBI:456216"/>
        <dbReference type="EC" id="2.7.1.156"/>
    </reaction>
</comment>
<comment type="catalytic activity">
    <reaction evidence="2">
        <text>adenosylcob(III)inamide phosphate + GTP + H(+) = adenosylcob(III)inamide-GDP + diphosphate</text>
        <dbReference type="Rhea" id="RHEA:22712"/>
        <dbReference type="ChEBI" id="CHEBI:15378"/>
        <dbReference type="ChEBI" id="CHEBI:33019"/>
        <dbReference type="ChEBI" id="CHEBI:37565"/>
        <dbReference type="ChEBI" id="CHEBI:58502"/>
        <dbReference type="ChEBI" id="CHEBI:60487"/>
        <dbReference type="EC" id="2.7.7.62"/>
    </reaction>
</comment>
<dbReference type="CDD" id="cd02145">
    <property type="entry name" value="BluB"/>
    <property type="match status" value="1"/>
</dbReference>
<dbReference type="CDD" id="cd00544">
    <property type="entry name" value="CobU"/>
    <property type="match status" value="1"/>
</dbReference>
<protein>
    <recommendedName>
        <fullName evidence="16">Adenosylcobinamide kinase</fullName>
        <ecNumber evidence="8">2.7.1.156</ecNumber>
        <ecNumber evidence="9">2.7.7.62</ecNumber>
    </recommendedName>
    <alternativeName>
        <fullName evidence="17">Adenosylcobinamide-phosphate guanylyltransferase</fullName>
    </alternativeName>
</protein>
<dbReference type="GO" id="GO:0043752">
    <property type="term" value="F:adenosylcobinamide kinase activity"/>
    <property type="evidence" value="ECO:0007669"/>
    <property type="project" value="UniProtKB-EC"/>
</dbReference>
<evidence type="ECO:0000256" key="3">
    <source>
        <dbReference type="ARBA" id="ARBA00001522"/>
    </source>
</evidence>
<dbReference type="InterPro" id="IPR027417">
    <property type="entry name" value="P-loop_NTPase"/>
</dbReference>
<dbReference type="InterPro" id="IPR000415">
    <property type="entry name" value="Nitroreductase-like"/>
</dbReference>
<organism evidence="19 20">
    <name type="scientific">Nitrospina watsonii</name>
    <dbReference type="NCBI Taxonomy" id="1323948"/>
    <lineage>
        <taxon>Bacteria</taxon>
        <taxon>Pseudomonadati</taxon>
        <taxon>Nitrospinota/Tectimicrobiota group</taxon>
        <taxon>Nitrospinota</taxon>
        <taxon>Nitrospinia</taxon>
        <taxon>Nitrospinales</taxon>
        <taxon>Nitrospinaceae</taxon>
        <taxon>Nitrospina</taxon>
    </lineage>
</organism>
<evidence type="ECO:0000256" key="7">
    <source>
        <dbReference type="ARBA" id="ARBA00007490"/>
    </source>
</evidence>
<keyword evidence="11 19" id="KW-0808">Transferase</keyword>
<comment type="similarity">
    <text evidence="7">Belongs to the CobU/CobP family.</text>
</comment>
<dbReference type="NCBIfam" id="TIGR02476">
    <property type="entry name" value="BluB"/>
    <property type="match status" value="1"/>
</dbReference>
<dbReference type="EMBL" id="OX336137">
    <property type="protein sequence ID" value="CAI2719337.1"/>
    <property type="molecule type" value="Genomic_DNA"/>
</dbReference>
<dbReference type="GO" id="GO:0008820">
    <property type="term" value="F:cobinamide phosphate guanylyltransferase activity"/>
    <property type="evidence" value="ECO:0007669"/>
    <property type="project" value="UniProtKB-EC"/>
</dbReference>
<evidence type="ECO:0000256" key="14">
    <source>
        <dbReference type="ARBA" id="ARBA00022840"/>
    </source>
</evidence>
<sequence length="408" mass="44758">MNTTILITGGCRSGKSRHALQLAQHHAGEKIFLATAEAGDAEMQDRIRMHRAERGPDWITFEEPENPVNVLESCATCTHPLLVLDCITLWLSNLMMKSRTRETILECVETLLNACDRFNGTLILITNEVGAGIVPDSALGRAFRDIAGEVNQRIAARCDEVVHTVAGIPTAIKIRNESAQPAPNGHASGGEFAAADKAGLYKAIFERRDVRHFKPDPIAPDRLHRILNAAHHAGSVGFSQPWNFIVIDDAAIKDNVFDNFSDANEDAAGNYSGSKRELYSTLKLEGIRDAPVNLLVTCDRERGGPHVLGRNTVVDTDLFSTCCAVQNLWLAARAEGIGVGWVSILSMDRLKADLRLPDSVVPVAYLCLGVPAIAYDRPMLEQAGWARRLPLDRVVYHNRWGQNAGDRT</sequence>
<evidence type="ECO:0000259" key="18">
    <source>
        <dbReference type="Pfam" id="PF00881"/>
    </source>
</evidence>
<comment type="pathway">
    <text evidence="6">Cofactor biosynthesis; adenosylcobalamin biosynthesis; adenosylcobalamin from cob(II)yrinate a,c-diamide: step 5/7.</text>
</comment>
<dbReference type="InterPro" id="IPR029479">
    <property type="entry name" value="Nitroreductase"/>
</dbReference>
<dbReference type="Gene3D" id="3.40.109.10">
    <property type="entry name" value="NADH Oxidase"/>
    <property type="match status" value="1"/>
</dbReference>
<evidence type="ECO:0000256" key="17">
    <source>
        <dbReference type="ARBA" id="ARBA00030571"/>
    </source>
</evidence>
<gene>
    <name evidence="19" type="primary">bluB</name>
    <name evidence="19" type="ORF">NSPWAT_2481</name>
</gene>
<evidence type="ECO:0000313" key="20">
    <source>
        <dbReference type="Proteomes" id="UP001157733"/>
    </source>
</evidence>
<comment type="catalytic activity">
    <reaction evidence="3">
        <text>adenosylcob(III)inamide + GTP = adenosylcob(III)inamide phosphate + GDP + H(+)</text>
        <dbReference type="Rhea" id="RHEA:15765"/>
        <dbReference type="ChEBI" id="CHEBI:2480"/>
        <dbReference type="ChEBI" id="CHEBI:15378"/>
        <dbReference type="ChEBI" id="CHEBI:37565"/>
        <dbReference type="ChEBI" id="CHEBI:58189"/>
        <dbReference type="ChEBI" id="CHEBI:58502"/>
        <dbReference type="EC" id="2.7.1.156"/>
    </reaction>
</comment>
<comment type="function">
    <text evidence="4">Catalyzes ATP-dependent phosphorylation of adenosylcobinamide and addition of GMP to adenosylcobinamide phosphate.</text>
</comment>
<evidence type="ECO:0000256" key="10">
    <source>
        <dbReference type="ARBA" id="ARBA00022573"/>
    </source>
</evidence>
<name>A0ABM9HH50_9BACT</name>
<accession>A0ABM9HH50</accession>
<keyword evidence="14" id="KW-0067">ATP-binding</keyword>
<dbReference type="SUPFAM" id="SSF52540">
    <property type="entry name" value="P-loop containing nucleoside triphosphate hydrolases"/>
    <property type="match status" value="1"/>
</dbReference>
<evidence type="ECO:0000256" key="11">
    <source>
        <dbReference type="ARBA" id="ARBA00022679"/>
    </source>
</evidence>
<keyword evidence="15" id="KW-0342">GTP-binding</keyword>
<keyword evidence="13 19" id="KW-0418">Kinase</keyword>
<keyword evidence="12" id="KW-0547">Nucleotide-binding</keyword>
<dbReference type="EC" id="2.7.7.62" evidence="9"/>
<dbReference type="PANTHER" id="PTHR34848:SF1">
    <property type="entry name" value="BIFUNCTIONAL ADENOSYLCOBALAMIN BIOSYNTHESIS PROTEIN COBU"/>
    <property type="match status" value="1"/>
</dbReference>
<dbReference type="Pfam" id="PF02283">
    <property type="entry name" value="CobU"/>
    <property type="match status" value="1"/>
</dbReference>
<dbReference type="NCBIfam" id="NF004469">
    <property type="entry name" value="PRK05800.1"/>
    <property type="match status" value="1"/>
</dbReference>
<evidence type="ECO:0000256" key="13">
    <source>
        <dbReference type="ARBA" id="ARBA00022777"/>
    </source>
</evidence>
<dbReference type="PANTHER" id="PTHR34848">
    <property type="match status" value="1"/>
</dbReference>
<evidence type="ECO:0000256" key="2">
    <source>
        <dbReference type="ARBA" id="ARBA00000711"/>
    </source>
</evidence>
<dbReference type="Proteomes" id="UP001157733">
    <property type="component" value="Chromosome"/>
</dbReference>